<dbReference type="EMBL" id="KI660289">
    <property type="protein sequence ID" value="ETN75529.1"/>
    <property type="molecule type" value="Genomic_DNA"/>
</dbReference>
<dbReference type="AlphaFoldDB" id="W2T1T1"/>
<evidence type="ECO:0000313" key="1">
    <source>
        <dbReference type="EMBL" id="ETN75529.1"/>
    </source>
</evidence>
<proteinExistence type="predicted"/>
<reference evidence="2" key="1">
    <citation type="journal article" date="2014" name="Nat. Genet.">
        <title>Genome of the human hookworm Necator americanus.</title>
        <authorList>
            <person name="Tang Y.T."/>
            <person name="Gao X."/>
            <person name="Rosa B.A."/>
            <person name="Abubucker S."/>
            <person name="Hallsworth-Pepin K."/>
            <person name="Martin J."/>
            <person name="Tyagi R."/>
            <person name="Heizer E."/>
            <person name="Zhang X."/>
            <person name="Bhonagiri-Palsikar V."/>
            <person name="Minx P."/>
            <person name="Warren W.C."/>
            <person name="Wang Q."/>
            <person name="Zhan B."/>
            <person name="Hotez P.J."/>
            <person name="Sternberg P.W."/>
            <person name="Dougall A."/>
            <person name="Gaze S.T."/>
            <person name="Mulvenna J."/>
            <person name="Sotillo J."/>
            <person name="Ranganathan S."/>
            <person name="Rabelo E.M."/>
            <person name="Wilson R.K."/>
            <person name="Felgner P.L."/>
            <person name="Bethony J."/>
            <person name="Hawdon J.M."/>
            <person name="Gasser R.B."/>
            <person name="Loukas A."/>
            <person name="Mitreva M."/>
        </authorList>
    </citation>
    <scope>NUCLEOTIDE SEQUENCE [LARGE SCALE GENOMIC DNA]</scope>
</reference>
<organism evidence="1 2">
    <name type="scientific">Necator americanus</name>
    <name type="common">Human hookworm</name>
    <dbReference type="NCBI Taxonomy" id="51031"/>
    <lineage>
        <taxon>Eukaryota</taxon>
        <taxon>Metazoa</taxon>
        <taxon>Ecdysozoa</taxon>
        <taxon>Nematoda</taxon>
        <taxon>Chromadorea</taxon>
        <taxon>Rhabditida</taxon>
        <taxon>Rhabditina</taxon>
        <taxon>Rhabditomorpha</taxon>
        <taxon>Strongyloidea</taxon>
        <taxon>Ancylostomatidae</taxon>
        <taxon>Bunostominae</taxon>
        <taxon>Necator</taxon>
    </lineage>
</organism>
<dbReference type="OMA" id="SDDFWSQ"/>
<dbReference type="OrthoDB" id="5875682at2759"/>
<dbReference type="KEGG" id="nai:NECAME_03719"/>
<gene>
    <name evidence="1" type="ORF">NECAME_03719</name>
</gene>
<keyword evidence="2" id="KW-1185">Reference proteome</keyword>
<evidence type="ECO:0000313" key="2">
    <source>
        <dbReference type="Proteomes" id="UP000053676"/>
    </source>
</evidence>
<name>W2T1T1_NECAM</name>
<sequence>MLKLARGSSNFSVSSVDYDLPLKPKKEAQKRKLMRSYNSLWFSVLYVNVHFDDEHDIFEAERYTMSTATFLRQKGLAWNSLAQAFGCEEDIIKDDAMVMNELLNLCSFWADSEPIFEGVDEPSSDDQDSDDEDLECLRRLAMFSSSVSTVPPSNAHCSSTSSGLSSLRLNSLLRLSTQCCRSSTNSSMDVNRLSCTPSSDSLLGCEPVSVKPRSICMGELESAFKGIVNDDNEVSQDPVYVSTSASDDFWSQVEF</sequence>
<protein>
    <submittedName>
        <fullName evidence="1">Uncharacterized protein</fullName>
    </submittedName>
</protein>
<dbReference type="Proteomes" id="UP000053676">
    <property type="component" value="Unassembled WGS sequence"/>
</dbReference>
<accession>W2T1T1</accession>